<evidence type="ECO:0000313" key="6">
    <source>
        <dbReference type="EMBL" id="KMS70100.1"/>
    </source>
</evidence>
<dbReference type="EMBL" id="LFNT01000051">
    <property type="protein sequence ID" value="KMS70100.1"/>
    <property type="molecule type" value="Genomic_DNA"/>
</dbReference>
<dbReference type="AlphaFoldDB" id="A0A0J8BX78"/>
<keyword evidence="3 4" id="KW-0067">ATP-binding</keyword>
<evidence type="ECO:0000256" key="4">
    <source>
        <dbReference type="PROSITE-ProRule" id="PRU00409"/>
    </source>
</evidence>
<dbReference type="InterPro" id="IPR040570">
    <property type="entry name" value="LAL_C2"/>
</dbReference>
<reference evidence="6 7" key="1">
    <citation type="submission" date="2015-06" db="EMBL/GenBank/DDBJ databases">
        <authorList>
            <person name="Ju K.-S."/>
            <person name="Doroghazi J.R."/>
            <person name="Metcalf W.W."/>
        </authorList>
    </citation>
    <scope>NUCLEOTIDE SEQUENCE [LARGE SCALE GENOMIC DNA]</scope>
    <source>
        <strain evidence="6 7">NRRL 3414</strain>
    </source>
</reference>
<organism evidence="6 7">
    <name type="scientific">Streptomyces viridochromogenes</name>
    <dbReference type="NCBI Taxonomy" id="1938"/>
    <lineage>
        <taxon>Bacteria</taxon>
        <taxon>Bacillati</taxon>
        <taxon>Actinomycetota</taxon>
        <taxon>Actinomycetes</taxon>
        <taxon>Kitasatosporales</taxon>
        <taxon>Streptomycetaceae</taxon>
        <taxon>Streptomyces</taxon>
    </lineage>
</organism>
<dbReference type="GO" id="GO:0046872">
    <property type="term" value="F:metal ion binding"/>
    <property type="evidence" value="ECO:0007669"/>
    <property type="project" value="InterPro"/>
</dbReference>
<dbReference type="SUPFAM" id="SSF56059">
    <property type="entry name" value="Glutathione synthetase ATP-binding domain-like"/>
    <property type="match status" value="1"/>
</dbReference>
<proteinExistence type="predicted"/>
<dbReference type="PANTHER" id="PTHR43585">
    <property type="entry name" value="FUMIPYRROLE BIOSYNTHESIS PROTEIN C"/>
    <property type="match status" value="1"/>
</dbReference>
<sequence length="411" mass="42512">MTSPVLLLVESNTTGTGRQFARRAADLGAEPVLLTADASRYPYAAEDRLRVVTTDTSDEDAVLAAARSVGEGARIAGVTSSSEYYAATAAATAHRLGLPGPDADAVRTCRNKAEQRRLLAESGVPVPEFTLVRDAREAVRAAERIGYPVVLKPVLGSGSLGVRLCTDPASTKAHATALTATAVNERGLAVARGVLVEQYLPGAEYSVEVFGNTAVVVVAKHLGPLPDFVEHGHDLPAEPAPDARAQLEDVAVRAVKALGLGWGAAHVELRRHGTDTRVIEVNPRLAGGMIPDLVSRALGVDLVRAQVSAAMGLGHGGEQRGPARAAAIRFLTAERPGALAGPDTRAAALAAARATARVEAAELYRAAGEQVAPAHDFRGRLGHVIAVADTVPDAAEAATAGLVELGAVLRT</sequence>
<dbReference type="Proteomes" id="UP000037432">
    <property type="component" value="Unassembled WGS sequence"/>
</dbReference>
<dbReference type="Gene3D" id="3.30.470.20">
    <property type="entry name" value="ATP-grasp fold, B domain"/>
    <property type="match status" value="1"/>
</dbReference>
<evidence type="ECO:0000256" key="2">
    <source>
        <dbReference type="ARBA" id="ARBA00022741"/>
    </source>
</evidence>
<dbReference type="Pfam" id="PF13535">
    <property type="entry name" value="ATP-grasp_4"/>
    <property type="match status" value="1"/>
</dbReference>
<dbReference type="SUPFAM" id="SSF51735">
    <property type="entry name" value="NAD(P)-binding Rossmann-fold domains"/>
    <property type="match status" value="1"/>
</dbReference>
<accession>A0A0J8BX78</accession>
<dbReference type="Pfam" id="PF18130">
    <property type="entry name" value="ATPgrasp_N"/>
    <property type="match status" value="1"/>
</dbReference>
<dbReference type="InterPro" id="IPR036291">
    <property type="entry name" value="NAD(P)-bd_dom_sf"/>
</dbReference>
<evidence type="ECO:0000313" key="7">
    <source>
        <dbReference type="Proteomes" id="UP000037432"/>
    </source>
</evidence>
<dbReference type="InterPro" id="IPR011761">
    <property type="entry name" value="ATP-grasp"/>
</dbReference>
<dbReference type="Gene3D" id="3.40.50.20">
    <property type="match status" value="1"/>
</dbReference>
<name>A0A0J8BX78_STRVR</name>
<comment type="caution">
    <text evidence="6">The sequence shown here is derived from an EMBL/GenBank/DDBJ whole genome shotgun (WGS) entry which is preliminary data.</text>
</comment>
<dbReference type="PANTHER" id="PTHR43585:SF2">
    <property type="entry name" value="ATP-GRASP ENZYME FSQD"/>
    <property type="match status" value="1"/>
</dbReference>
<evidence type="ECO:0000259" key="5">
    <source>
        <dbReference type="PROSITE" id="PS50975"/>
    </source>
</evidence>
<feature type="domain" description="ATP-grasp" evidence="5">
    <location>
        <begin position="116"/>
        <end position="311"/>
    </location>
</feature>
<dbReference type="GO" id="GO:0005524">
    <property type="term" value="F:ATP binding"/>
    <property type="evidence" value="ECO:0007669"/>
    <property type="project" value="UniProtKB-UniRule"/>
</dbReference>
<dbReference type="Pfam" id="PF18603">
    <property type="entry name" value="LAL_C2"/>
    <property type="match status" value="1"/>
</dbReference>
<dbReference type="InterPro" id="IPR041472">
    <property type="entry name" value="BL00235/CARNS1_N"/>
</dbReference>
<evidence type="ECO:0000256" key="3">
    <source>
        <dbReference type="ARBA" id="ARBA00022840"/>
    </source>
</evidence>
<dbReference type="PROSITE" id="PS50975">
    <property type="entry name" value="ATP_GRASP"/>
    <property type="match status" value="1"/>
</dbReference>
<gene>
    <name evidence="6" type="ORF">ACM01_32560</name>
</gene>
<keyword evidence="2 4" id="KW-0547">Nucleotide-binding</keyword>
<dbReference type="GO" id="GO:0016874">
    <property type="term" value="F:ligase activity"/>
    <property type="evidence" value="ECO:0007669"/>
    <property type="project" value="UniProtKB-KW"/>
</dbReference>
<dbReference type="PATRIC" id="fig|1938.3.peg.6569"/>
<dbReference type="PROSITE" id="PS00867">
    <property type="entry name" value="CPSASE_2"/>
    <property type="match status" value="1"/>
</dbReference>
<protein>
    <submittedName>
        <fullName evidence="6">Biotin carboxylase</fullName>
    </submittedName>
</protein>
<keyword evidence="1" id="KW-0436">Ligase</keyword>
<dbReference type="SMART" id="SM01209">
    <property type="entry name" value="GARS_A"/>
    <property type="match status" value="1"/>
</dbReference>
<dbReference type="InterPro" id="IPR052032">
    <property type="entry name" value="ATP-dep_AA_Ligase"/>
</dbReference>
<dbReference type="RefSeq" id="WP_048585009.1">
    <property type="nucleotide sequence ID" value="NZ_LFNT01000051.1"/>
</dbReference>
<dbReference type="InterPro" id="IPR005479">
    <property type="entry name" value="CPAse_ATP-bd"/>
</dbReference>
<evidence type="ECO:0000256" key="1">
    <source>
        <dbReference type="ARBA" id="ARBA00022598"/>
    </source>
</evidence>